<accession>A0A846MCS8</accession>
<dbReference type="GO" id="GO:0031992">
    <property type="term" value="F:energy transducer activity"/>
    <property type="evidence" value="ECO:0007669"/>
    <property type="project" value="TreeGrafter"/>
</dbReference>
<keyword evidence="14" id="KW-1185">Reference proteome</keyword>
<dbReference type="AlphaFoldDB" id="A0A846MCS8"/>
<reference evidence="13 14" key="1">
    <citation type="submission" date="2020-03" db="EMBL/GenBank/DDBJ databases">
        <title>Genomic Encyclopedia of Type Strains, Phase IV (KMG-IV): sequencing the most valuable type-strain genomes for metagenomic binning, comparative biology and taxonomic classification.</title>
        <authorList>
            <person name="Goeker M."/>
        </authorList>
    </citation>
    <scope>NUCLEOTIDE SEQUENCE [LARGE SCALE GENOMIC DNA]</scope>
    <source>
        <strain evidence="13 14">DSM 21299</strain>
    </source>
</reference>
<dbReference type="GO" id="GO:0098797">
    <property type="term" value="C:plasma membrane protein complex"/>
    <property type="evidence" value="ECO:0007669"/>
    <property type="project" value="TreeGrafter"/>
</dbReference>
<feature type="transmembrane region" description="Helical" evidence="11">
    <location>
        <begin position="72"/>
        <end position="93"/>
    </location>
</feature>
<dbReference type="InterPro" id="IPR051045">
    <property type="entry name" value="TonB-dependent_transducer"/>
</dbReference>
<comment type="similarity">
    <text evidence="2">Belongs to the TonB family.</text>
</comment>
<dbReference type="NCBIfam" id="TIGR01352">
    <property type="entry name" value="tonB_Cterm"/>
    <property type="match status" value="1"/>
</dbReference>
<evidence type="ECO:0000256" key="6">
    <source>
        <dbReference type="ARBA" id="ARBA00022692"/>
    </source>
</evidence>
<dbReference type="Proteomes" id="UP000576821">
    <property type="component" value="Unassembled WGS sequence"/>
</dbReference>
<evidence type="ECO:0000256" key="8">
    <source>
        <dbReference type="ARBA" id="ARBA00022989"/>
    </source>
</evidence>
<gene>
    <name evidence="13" type="ORF">FHS54_002974</name>
</gene>
<evidence type="ECO:0000256" key="11">
    <source>
        <dbReference type="SAM" id="Phobius"/>
    </source>
</evidence>
<keyword evidence="7" id="KW-0653">Protein transport</keyword>
<dbReference type="PANTHER" id="PTHR33446:SF2">
    <property type="entry name" value="PROTEIN TONB"/>
    <property type="match status" value="1"/>
</dbReference>
<comment type="subcellular location">
    <subcellularLocation>
        <location evidence="1">Cell inner membrane</location>
        <topology evidence="1">Single-pass membrane protein</topology>
        <orientation evidence="1">Periplasmic side</orientation>
    </subcellularLocation>
</comment>
<evidence type="ECO:0000256" key="4">
    <source>
        <dbReference type="ARBA" id="ARBA00022475"/>
    </source>
</evidence>
<evidence type="ECO:0000256" key="10">
    <source>
        <dbReference type="SAM" id="MobiDB-lite"/>
    </source>
</evidence>
<dbReference type="PROSITE" id="PS52015">
    <property type="entry name" value="TONB_CTD"/>
    <property type="match status" value="1"/>
</dbReference>
<evidence type="ECO:0000256" key="5">
    <source>
        <dbReference type="ARBA" id="ARBA00022519"/>
    </source>
</evidence>
<evidence type="ECO:0000259" key="12">
    <source>
        <dbReference type="PROSITE" id="PS52015"/>
    </source>
</evidence>
<name>A0A846MCS8_9SPHN</name>
<evidence type="ECO:0000313" key="13">
    <source>
        <dbReference type="EMBL" id="NIJ17974.1"/>
    </source>
</evidence>
<dbReference type="PANTHER" id="PTHR33446">
    <property type="entry name" value="PROTEIN TONB-RELATED"/>
    <property type="match status" value="1"/>
</dbReference>
<dbReference type="Pfam" id="PF03544">
    <property type="entry name" value="TonB_C"/>
    <property type="match status" value="1"/>
</dbReference>
<dbReference type="GO" id="GO:0055085">
    <property type="term" value="P:transmembrane transport"/>
    <property type="evidence" value="ECO:0007669"/>
    <property type="project" value="InterPro"/>
</dbReference>
<keyword evidence="9 11" id="KW-0472">Membrane</keyword>
<keyword evidence="8 11" id="KW-1133">Transmembrane helix</keyword>
<keyword evidence="5" id="KW-0997">Cell inner membrane</keyword>
<dbReference type="InterPro" id="IPR037682">
    <property type="entry name" value="TonB_C"/>
</dbReference>
<dbReference type="GO" id="GO:0015031">
    <property type="term" value="P:protein transport"/>
    <property type="evidence" value="ECO:0007669"/>
    <property type="project" value="UniProtKB-KW"/>
</dbReference>
<protein>
    <submittedName>
        <fullName evidence="13">Protein TonB</fullName>
    </submittedName>
</protein>
<dbReference type="RefSeq" id="WP_243855782.1">
    <property type="nucleotide sequence ID" value="NZ_JAASQR010000004.1"/>
</dbReference>
<dbReference type="Gene3D" id="3.30.1150.10">
    <property type="match status" value="1"/>
</dbReference>
<evidence type="ECO:0000256" key="2">
    <source>
        <dbReference type="ARBA" id="ARBA00006555"/>
    </source>
</evidence>
<evidence type="ECO:0000256" key="1">
    <source>
        <dbReference type="ARBA" id="ARBA00004383"/>
    </source>
</evidence>
<evidence type="ECO:0000256" key="7">
    <source>
        <dbReference type="ARBA" id="ARBA00022927"/>
    </source>
</evidence>
<proteinExistence type="inferred from homology"/>
<keyword evidence="6 11" id="KW-0812">Transmembrane</keyword>
<evidence type="ECO:0000256" key="3">
    <source>
        <dbReference type="ARBA" id="ARBA00022448"/>
    </source>
</evidence>
<organism evidence="13 14">
    <name type="scientific">Sphingobium vermicomposti</name>
    <dbReference type="NCBI Taxonomy" id="529005"/>
    <lineage>
        <taxon>Bacteria</taxon>
        <taxon>Pseudomonadati</taxon>
        <taxon>Pseudomonadota</taxon>
        <taxon>Alphaproteobacteria</taxon>
        <taxon>Sphingomonadales</taxon>
        <taxon>Sphingomonadaceae</taxon>
        <taxon>Sphingobium</taxon>
    </lineage>
</organism>
<dbReference type="EMBL" id="JAASQR010000004">
    <property type="protein sequence ID" value="NIJ17974.1"/>
    <property type="molecule type" value="Genomic_DNA"/>
</dbReference>
<evidence type="ECO:0000256" key="9">
    <source>
        <dbReference type="ARBA" id="ARBA00023136"/>
    </source>
</evidence>
<feature type="compositionally biased region" description="Basic and acidic residues" evidence="10">
    <location>
        <begin position="127"/>
        <end position="140"/>
    </location>
</feature>
<feature type="region of interest" description="Disordered" evidence="10">
    <location>
        <begin position="118"/>
        <end position="140"/>
    </location>
</feature>
<keyword evidence="3" id="KW-0813">Transport</keyword>
<sequence>MKPGRYGGHFAAANDETSLFEGYVFFKTYSPGIAPVMDKAPPALYSQSTEVARNYGRYCDQPMDWRIRLSGFAGTASIVGLVFAAALFTWKVVYQPVLTNSKQLTVVTLAPLAAPPEPVREVVPGPEKVEKQEAEAEPVRETPPVPLIQLPMAASVKADAQKPAEIVVPGSPVPETTAPKSIAAPAANRFASQSTPNWEGLILAHLERFRRYPARARAARQQGTAYLRFTMNRAGMVLSATIVKKSGSYDLDQAALDTLTRAQPLPAIPTGRPDVVELTIPVEFNLR</sequence>
<dbReference type="SUPFAM" id="SSF74653">
    <property type="entry name" value="TolA/TonB C-terminal domain"/>
    <property type="match status" value="1"/>
</dbReference>
<feature type="domain" description="TonB C-terminal" evidence="12">
    <location>
        <begin position="197"/>
        <end position="287"/>
    </location>
</feature>
<dbReference type="InterPro" id="IPR006260">
    <property type="entry name" value="TonB/TolA_C"/>
</dbReference>
<keyword evidence="4" id="KW-1003">Cell membrane</keyword>
<evidence type="ECO:0000313" key="14">
    <source>
        <dbReference type="Proteomes" id="UP000576821"/>
    </source>
</evidence>
<comment type="caution">
    <text evidence="13">The sequence shown here is derived from an EMBL/GenBank/DDBJ whole genome shotgun (WGS) entry which is preliminary data.</text>
</comment>